<feature type="transmembrane region" description="Helical" evidence="8">
    <location>
        <begin position="500"/>
        <end position="523"/>
    </location>
</feature>
<dbReference type="PROSITE" id="PS50850">
    <property type="entry name" value="MFS"/>
    <property type="match status" value="1"/>
</dbReference>
<dbReference type="PANTHER" id="PTHR23505:SF79">
    <property type="entry name" value="PROTEIN SPINSTER"/>
    <property type="match status" value="1"/>
</dbReference>
<dbReference type="InterPro" id="IPR011701">
    <property type="entry name" value="MFS"/>
</dbReference>
<evidence type="ECO:0000256" key="8">
    <source>
        <dbReference type="SAM" id="Phobius"/>
    </source>
</evidence>
<dbReference type="GeneID" id="113216559"/>
<dbReference type="CTD" id="45380"/>
<feature type="transmembrane region" description="Helical" evidence="8">
    <location>
        <begin position="216"/>
        <end position="239"/>
    </location>
</feature>
<feature type="transmembrane region" description="Helical" evidence="8">
    <location>
        <begin position="82"/>
        <end position="102"/>
    </location>
</feature>
<feature type="domain" description="Major facilitator superfamily (MFS) profile" evidence="9">
    <location>
        <begin position="92"/>
        <end position="524"/>
    </location>
</feature>
<evidence type="ECO:0000256" key="2">
    <source>
        <dbReference type="ARBA" id="ARBA00022448"/>
    </source>
</evidence>
<sequence length="551" mass="60131">MQDTSPSSHLAAMDGQPEREPTPATTPSPSAADLSYGSCDVTDSASPPLTDLDSKLSVEKQLEAASSLVSIRDDNMKASRGCGGITLTQWVTVSILCFVNLINYMDRYTIAGVLVDIQKQFNISDDKAGLLQTAFVVSYMIFAPIFGYLGDRYNRKVIMAGGVLMWSLTTLAGSFMNDYGTFILFRSFVGIGEASYSTIAPTIISDMFVKEKRSQMLALFYFAIPIGSGLGYIVGAYMATLLGSWHWSLRLTPALGVASVILIMCFMKEPVRGESEGTHADVSHSSWKDDIRLLFSNKSFLLSTAGFTCVAFVTGALAFFGPKFLAKGFSLIPGNETKTDDVSFKFGVIAMLAGLIGVPLGPFVAQLLRSRCARIDPLVCGVGLIISAPICFFAILTPSTNMALCYFLMFVGELFLNLNWSIVADILLYVVPPTRRSSAEAYQILFSHALGDASSPFLIGLVSEKLQEVLRPESLAHNAMNSTLSLVQESDLVEFHSMQYALFITCFIEVLGGIFFLLTALYIRRDKEDAEKEAASLPEPTHYIANDPRER</sequence>
<feature type="transmembrane region" description="Helical" evidence="8">
    <location>
        <begin position="377"/>
        <end position="395"/>
    </location>
</feature>
<organism evidence="10 11">
    <name type="scientific">Frankliniella occidentalis</name>
    <name type="common">Western flower thrips</name>
    <name type="synonym">Euthrips occidentalis</name>
    <dbReference type="NCBI Taxonomy" id="133901"/>
    <lineage>
        <taxon>Eukaryota</taxon>
        <taxon>Metazoa</taxon>
        <taxon>Ecdysozoa</taxon>
        <taxon>Arthropoda</taxon>
        <taxon>Hexapoda</taxon>
        <taxon>Insecta</taxon>
        <taxon>Pterygota</taxon>
        <taxon>Neoptera</taxon>
        <taxon>Paraneoptera</taxon>
        <taxon>Thysanoptera</taxon>
        <taxon>Terebrantia</taxon>
        <taxon>Thripoidea</taxon>
        <taxon>Thripidae</taxon>
        <taxon>Frankliniella</taxon>
    </lineage>
</organism>
<dbReference type="InterPro" id="IPR020846">
    <property type="entry name" value="MFS_dom"/>
</dbReference>
<keyword evidence="2" id="KW-0813">Transport</keyword>
<dbReference type="KEGG" id="foc:113216559"/>
<dbReference type="Pfam" id="PF07690">
    <property type="entry name" value="MFS_1"/>
    <property type="match status" value="1"/>
</dbReference>
<feature type="transmembrane region" description="Helical" evidence="8">
    <location>
        <begin position="245"/>
        <end position="266"/>
    </location>
</feature>
<evidence type="ECO:0000313" key="10">
    <source>
        <dbReference type="Proteomes" id="UP000504606"/>
    </source>
</evidence>
<evidence type="ECO:0000256" key="7">
    <source>
        <dbReference type="SAM" id="MobiDB-lite"/>
    </source>
</evidence>
<evidence type="ECO:0000256" key="4">
    <source>
        <dbReference type="ARBA" id="ARBA00022989"/>
    </source>
</evidence>
<evidence type="ECO:0000256" key="6">
    <source>
        <dbReference type="ARBA" id="ARBA00024338"/>
    </source>
</evidence>
<comment type="subcellular location">
    <subcellularLocation>
        <location evidence="1">Membrane</location>
        <topology evidence="1">Multi-pass membrane protein</topology>
    </subcellularLocation>
</comment>
<comment type="similarity">
    <text evidence="6">Belongs to the major facilitator superfamily. Spinster (TC 2.A.1.49) family.</text>
</comment>
<evidence type="ECO:0000313" key="11">
    <source>
        <dbReference type="RefSeq" id="XP_052126326.1"/>
    </source>
</evidence>
<proteinExistence type="inferred from homology"/>
<evidence type="ECO:0000256" key="5">
    <source>
        <dbReference type="ARBA" id="ARBA00023136"/>
    </source>
</evidence>
<keyword evidence="5 8" id="KW-0472">Membrane</keyword>
<evidence type="ECO:0000256" key="3">
    <source>
        <dbReference type="ARBA" id="ARBA00022692"/>
    </source>
</evidence>
<feature type="transmembrane region" description="Helical" evidence="8">
    <location>
        <begin position="342"/>
        <end position="365"/>
    </location>
</feature>
<feature type="compositionally biased region" description="Low complexity" evidence="7">
    <location>
        <begin position="22"/>
        <end position="32"/>
    </location>
</feature>
<feature type="transmembrane region" description="Helical" evidence="8">
    <location>
        <begin position="300"/>
        <end position="322"/>
    </location>
</feature>
<dbReference type="PANTHER" id="PTHR23505">
    <property type="entry name" value="SPINSTER"/>
    <property type="match status" value="1"/>
</dbReference>
<dbReference type="Proteomes" id="UP000504606">
    <property type="component" value="Unplaced"/>
</dbReference>
<accession>A0A9C6U2Q0</accession>
<dbReference type="GO" id="GO:0016020">
    <property type="term" value="C:membrane"/>
    <property type="evidence" value="ECO:0007669"/>
    <property type="project" value="UniProtKB-SubCell"/>
</dbReference>
<feature type="region of interest" description="Disordered" evidence="7">
    <location>
        <begin position="531"/>
        <end position="551"/>
    </location>
</feature>
<feature type="transmembrane region" description="Helical" evidence="8">
    <location>
        <begin position="442"/>
        <end position="462"/>
    </location>
</feature>
<feature type="transmembrane region" description="Helical" evidence="8">
    <location>
        <begin position="182"/>
        <end position="204"/>
    </location>
</feature>
<reference evidence="11" key="1">
    <citation type="submission" date="2025-08" db="UniProtKB">
        <authorList>
            <consortium name="RefSeq"/>
        </authorList>
    </citation>
    <scope>IDENTIFICATION</scope>
    <source>
        <tissue evidence="11">Whole organism</tissue>
    </source>
</reference>
<dbReference type="GO" id="GO:0022857">
    <property type="term" value="F:transmembrane transporter activity"/>
    <property type="evidence" value="ECO:0007669"/>
    <property type="project" value="InterPro"/>
</dbReference>
<dbReference type="Gene3D" id="1.20.1250.20">
    <property type="entry name" value="MFS general substrate transporter like domains"/>
    <property type="match status" value="1"/>
</dbReference>
<feature type="transmembrane region" description="Helical" evidence="8">
    <location>
        <begin position="130"/>
        <end position="150"/>
    </location>
</feature>
<dbReference type="RefSeq" id="XP_052126326.1">
    <property type="nucleotide sequence ID" value="XM_052270366.1"/>
</dbReference>
<dbReference type="InterPro" id="IPR044770">
    <property type="entry name" value="MFS_spinster-like"/>
</dbReference>
<keyword evidence="4 8" id="KW-1133">Transmembrane helix</keyword>
<dbReference type="SUPFAM" id="SSF103473">
    <property type="entry name" value="MFS general substrate transporter"/>
    <property type="match status" value="1"/>
</dbReference>
<evidence type="ECO:0000259" key="9">
    <source>
        <dbReference type="PROSITE" id="PS50850"/>
    </source>
</evidence>
<dbReference type="InterPro" id="IPR036259">
    <property type="entry name" value="MFS_trans_sf"/>
</dbReference>
<gene>
    <name evidence="11" type="primary">LOC113216559</name>
</gene>
<feature type="transmembrane region" description="Helical" evidence="8">
    <location>
        <begin position="407"/>
        <end position="430"/>
    </location>
</feature>
<dbReference type="CDD" id="cd17328">
    <property type="entry name" value="MFS_spinster_like"/>
    <property type="match status" value="1"/>
</dbReference>
<name>A0A9C6U2Q0_FRAOC</name>
<keyword evidence="3 8" id="KW-0812">Transmembrane</keyword>
<keyword evidence="10" id="KW-1185">Reference proteome</keyword>
<dbReference type="OrthoDB" id="6770063at2759"/>
<evidence type="ECO:0000256" key="1">
    <source>
        <dbReference type="ARBA" id="ARBA00004141"/>
    </source>
</evidence>
<dbReference type="AlphaFoldDB" id="A0A9C6U2Q0"/>
<feature type="region of interest" description="Disordered" evidence="7">
    <location>
        <begin position="1"/>
        <end position="45"/>
    </location>
</feature>
<feature type="transmembrane region" description="Helical" evidence="8">
    <location>
        <begin position="157"/>
        <end position="176"/>
    </location>
</feature>
<protein>
    <submittedName>
        <fullName evidence="11">Protein spinster</fullName>
    </submittedName>
</protein>